<protein>
    <submittedName>
        <fullName evidence="3">Stage III sporulation protein AE</fullName>
    </submittedName>
</protein>
<comment type="caution">
    <text evidence="3">The sequence shown here is derived from an EMBL/GenBank/DDBJ whole genome shotgun (WGS) entry which is preliminary data.</text>
</comment>
<evidence type="ECO:0000256" key="1">
    <source>
        <dbReference type="SAM" id="Phobius"/>
    </source>
</evidence>
<evidence type="ECO:0000313" key="4">
    <source>
        <dbReference type="Proteomes" id="UP000290273"/>
    </source>
</evidence>
<keyword evidence="1" id="KW-0472">Membrane</keyword>
<dbReference type="Pfam" id="PF09546">
    <property type="entry name" value="Spore_III_AE"/>
    <property type="match status" value="1"/>
</dbReference>
<dbReference type="InterPro" id="IPR014194">
    <property type="entry name" value="Spore_III_AE"/>
</dbReference>
<feature type="transmembrane region" description="Helical" evidence="1">
    <location>
        <begin position="127"/>
        <end position="148"/>
    </location>
</feature>
<keyword evidence="1" id="KW-0812">Transmembrane</keyword>
<feature type="transmembrane region" description="Helical" evidence="1">
    <location>
        <begin position="305"/>
        <end position="328"/>
    </location>
</feature>
<dbReference type="NCBIfam" id="TIGR02829">
    <property type="entry name" value="spore_III_AE"/>
    <property type="match status" value="1"/>
</dbReference>
<dbReference type="RefSeq" id="WP_023438503.1">
    <property type="nucleotide sequence ID" value="NZ_CASHSW010000023.1"/>
</dbReference>
<feature type="chain" id="PRO_5045109310" evidence="2">
    <location>
        <begin position="25"/>
        <end position="386"/>
    </location>
</feature>
<keyword evidence="2" id="KW-0732">Signal</keyword>
<feature type="transmembrane region" description="Helical" evidence="1">
    <location>
        <begin position="236"/>
        <end position="254"/>
    </location>
</feature>
<feature type="transmembrane region" description="Helical" evidence="1">
    <location>
        <begin position="355"/>
        <end position="379"/>
    </location>
</feature>
<feature type="transmembrane region" description="Helical" evidence="1">
    <location>
        <begin position="160"/>
        <end position="183"/>
    </location>
</feature>
<reference evidence="3 4" key="1">
    <citation type="submission" date="2018-06" db="EMBL/GenBank/DDBJ databases">
        <title>Genome conservation of Clostridium tetani.</title>
        <authorList>
            <person name="Bruggemann H."/>
            <person name="Popoff M.R."/>
        </authorList>
    </citation>
    <scope>NUCLEOTIDE SEQUENCE [LARGE SCALE GENOMIC DNA]</scope>
    <source>
        <strain evidence="3 4">63.05</strain>
    </source>
</reference>
<organism evidence="3 4">
    <name type="scientific">Clostridium tetani</name>
    <dbReference type="NCBI Taxonomy" id="1513"/>
    <lineage>
        <taxon>Bacteria</taxon>
        <taxon>Bacillati</taxon>
        <taxon>Bacillota</taxon>
        <taxon>Clostridia</taxon>
        <taxon>Eubacteriales</taxon>
        <taxon>Clostridiaceae</taxon>
        <taxon>Clostridium</taxon>
    </lineage>
</organism>
<proteinExistence type="predicted"/>
<keyword evidence="1" id="KW-1133">Transmembrane helix</keyword>
<evidence type="ECO:0000313" key="3">
    <source>
        <dbReference type="EMBL" id="RXI52425.1"/>
    </source>
</evidence>
<dbReference type="EMBL" id="QMAU01000050">
    <property type="protein sequence ID" value="RXI52425.1"/>
    <property type="molecule type" value="Genomic_DNA"/>
</dbReference>
<accession>A0ABY0ELJ9</accession>
<feature type="transmembrane region" description="Helical" evidence="1">
    <location>
        <begin position="195"/>
        <end position="216"/>
    </location>
</feature>
<dbReference type="Proteomes" id="UP000290273">
    <property type="component" value="Unassembled WGS sequence"/>
</dbReference>
<feature type="transmembrane region" description="Helical" evidence="1">
    <location>
        <begin position="96"/>
        <end position="115"/>
    </location>
</feature>
<sequence length="386" mass="42333">MRKWKFIILIILLFTVIFNSNVQASMDEVSDIKESKEIEELYDYISNMKSEYEILNDMNVRKYIESSMKTGEGDISIKKIGKALVGFLFKELATSIKLMSIIVIIAIICTLITNLEMAFSNESLSNIAYFACYSLLIVIMSRSFYLGVDLARVTIERMSNFMLILIPVLTIILFSVGGVAEAAVMDPAIIVSINVASKIFAKILIPLISMVFVLQFVNNITEEYKIDKLTKLLNQIALWGQGILMTVFIGIMTIRGITSKTLDKVVAKTAKYAVDNFIPVVGKCLSDAVSTVAGYSVLLKDSISALGLIILIVMVSFPTIKLLINAFVYKLTAALIEPIGDKRLVNSISSAGDSLILISSCVICVSVMFFIMISIIAAAGKVAIGG</sequence>
<gene>
    <name evidence="3" type="primary">spoIIIAE</name>
    <name evidence="3" type="ORF">DP131_12875</name>
</gene>
<name>A0ABY0ELJ9_CLOTA</name>
<evidence type="ECO:0000256" key="2">
    <source>
        <dbReference type="SAM" id="SignalP"/>
    </source>
</evidence>
<feature type="signal peptide" evidence="2">
    <location>
        <begin position="1"/>
        <end position="24"/>
    </location>
</feature>